<protein>
    <submittedName>
        <fullName evidence="1">Uncharacterized protein</fullName>
    </submittedName>
</protein>
<dbReference type="EMBL" id="KV748285">
    <property type="protein sequence ID" value="OCK86818.1"/>
    <property type="molecule type" value="Genomic_DNA"/>
</dbReference>
<keyword evidence="2" id="KW-1185">Reference proteome</keyword>
<sequence>MLALRNMKSRHSMFTRIGPTIVKVKLGANMHRYTIHQELLAACSKHFRNTLKGPIQKGQDSEVTLTDVTKGTFEAFMHWLCSHELLDNPQKRHRNRDQLFALYAFAARYQIPSLQKVSMNAYFVKCTDSDCLPTYETVIEAFELFPETSPICKFLVDIYCERFRPNYDDSQEKQLRSKLPHKFLVNCLLKSPKLKSHAVDDGDPR</sequence>
<evidence type="ECO:0000313" key="2">
    <source>
        <dbReference type="Proteomes" id="UP000250078"/>
    </source>
</evidence>
<accession>A0ACC8EKU2</accession>
<reference evidence="1 2" key="1">
    <citation type="journal article" date="2016" name="Nat. Commun.">
        <title>Ectomycorrhizal ecology is imprinted in the genome of the dominant symbiotic fungus Cenococcum geophilum.</title>
        <authorList>
            <consortium name="DOE Joint Genome Institute"/>
            <person name="Peter M."/>
            <person name="Kohler A."/>
            <person name="Ohm R.A."/>
            <person name="Kuo A."/>
            <person name="Krutzmann J."/>
            <person name="Morin E."/>
            <person name="Arend M."/>
            <person name="Barry K.W."/>
            <person name="Binder M."/>
            <person name="Choi C."/>
            <person name="Clum A."/>
            <person name="Copeland A."/>
            <person name="Grisel N."/>
            <person name="Haridas S."/>
            <person name="Kipfer T."/>
            <person name="LaButti K."/>
            <person name="Lindquist E."/>
            <person name="Lipzen A."/>
            <person name="Maire R."/>
            <person name="Meier B."/>
            <person name="Mihaltcheva S."/>
            <person name="Molinier V."/>
            <person name="Murat C."/>
            <person name="Poggeler S."/>
            <person name="Quandt C.A."/>
            <person name="Sperisen C."/>
            <person name="Tritt A."/>
            <person name="Tisserant E."/>
            <person name="Crous P.W."/>
            <person name="Henrissat B."/>
            <person name="Nehls U."/>
            <person name="Egli S."/>
            <person name="Spatafora J.W."/>
            <person name="Grigoriev I.V."/>
            <person name="Martin F.M."/>
        </authorList>
    </citation>
    <scope>NUCLEOTIDE SEQUENCE [LARGE SCALE GENOMIC DNA]</scope>
    <source>
        <strain evidence="1 2">1.58</strain>
    </source>
</reference>
<proteinExistence type="predicted"/>
<dbReference type="Proteomes" id="UP000250078">
    <property type="component" value="Unassembled WGS sequence"/>
</dbReference>
<organism evidence="1 2">
    <name type="scientific">Cenococcum geophilum 1.58</name>
    <dbReference type="NCBI Taxonomy" id="794803"/>
    <lineage>
        <taxon>Eukaryota</taxon>
        <taxon>Fungi</taxon>
        <taxon>Dikarya</taxon>
        <taxon>Ascomycota</taxon>
        <taxon>Pezizomycotina</taxon>
        <taxon>Dothideomycetes</taxon>
        <taxon>Pleosporomycetidae</taxon>
        <taxon>Gloniales</taxon>
        <taxon>Gloniaceae</taxon>
        <taxon>Cenococcum</taxon>
    </lineage>
</organism>
<gene>
    <name evidence="1" type="ORF">K441DRAFT_32584</name>
</gene>
<evidence type="ECO:0000313" key="1">
    <source>
        <dbReference type="EMBL" id="OCK86818.1"/>
    </source>
</evidence>
<name>A0ACC8EKU2_9PEZI</name>